<evidence type="ECO:0000256" key="8">
    <source>
        <dbReference type="ARBA" id="ARBA00022553"/>
    </source>
</evidence>
<evidence type="ECO:0000256" key="4">
    <source>
        <dbReference type="ARBA" id="ARBA00010930"/>
    </source>
</evidence>
<dbReference type="GO" id="GO:0000035">
    <property type="term" value="F:acyl binding"/>
    <property type="evidence" value="ECO:0007669"/>
    <property type="project" value="TreeGrafter"/>
</dbReference>
<keyword evidence="6 15" id="KW-0596">Phosphopantetheine</keyword>
<evidence type="ECO:0000259" key="16">
    <source>
        <dbReference type="PROSITE" id="PS50075"/>
    </source>
</evidence>
<reference evidence="18" key="1">
    <citation type="submission" date="2011-02" db="EMBL/GenBank/DDBJ databases">
        <title>The Genome Sequence of Capsaspora owczarzaki ATCC 30864.</title>
        <authorList>
            <person name="Russ C."/>
            <person name="Cuomo C."/>
            <person name="Burger G."/>
            <person name="Gray M.W."/>
            <person name="Holland P.W.H."/>
            <person name="King N."/>
            <person name="Lang F.B.F."/>
            <person name="Roger A.J."/>
            <person name="Ruiz-Trillo I."/>
            <person name="Young S.K."/>
            <person name="Zeng Q."/>
            <person name="Gargeya S."/>
            <person name="Alvarado L."/>
            <person name="Berlin A."/>
            <person name="Chapman S.B."/>
            <person name="Chen Z."/>
            <person name="Freedman E."/>
            <person name="Gellesch M."/>
            <person name="Goldberg J."/>
            <person name="Griggs A."/>
            <person name="Gujja S."/>
            <person name="Heilman E."/>
            <person name="Heiman D."/>
            <person name="Howarth C."/>
            <person name="Mehta T."/>
            <person name="Neiman D."/>
            <person name="Pearson M."/>
            <person name="Roberts A."/>
            <person name="Saif S."/>
            <person name="Shea T."/>
            <person name="Shenoy N."/>
            <person name="Sisk P."/>
            <person name="Stolte C."/>
            <person name="Sykes S."/>
            <person name="White J."/>
            <person name="Yandava C."/>
            <person name="Haas B."/>
            <person name="Nusbaum C."/>
            <person name="Birren B."/>
        </authorList>
    </citation>
    <scope>NUCLEOTIDE SEQUENCE</scope>
    <source>
        <strain evidence="18">ATCC 30864</strain>
    </source>
</reference>
<dbReference type="Pfam" id="PF00550">
    <property type="entry name" value="PP-binding"/>
    <property type="match status" value="1"/>
</dbReference>
<dbReference type="RefSeq" id="XP_004342631.1">
    <property type="nucleotide sequence ID" value="XM_004342582.2"/>
</dbReference>
<dbReference type="InterPro" id="IPR020806">
    <property type="entry name" value="PKS_PP-bd"/>
</dbReference>
<evidence type="ECO:0000256" key="9">
    <source>
        <dbReference type="ARBA" id="ARBA00022832"/>
    </source>
</evidence>
<evidence type="ECO:0000256" key="10">
    <source>
        <dbReference type="ARBA" id="ARBA00022946"/>
    </source>
</evidence>
<dbReference type="GO" id="GO:0005739">
    <property type="term" value="C:mitochondrion"/>
    <property type="evidence" value="ECO:0007669"/>
    <property type="project" value="UniProtKB-SubCell"/>
</dbReference>
<comment type="subcellular location">
    <subcellularLocation>
        <location evidence="2">Mitochondrion</location>
    </subcellularLocation>
</comment>
<dbReference type="eggNOG" id="KOG1748">
    <property type="taxonomic scope" value="Eukaryota"/>
</dbReference>
<keyword evidence="18" id="KW-1185">Reference proteome</keyword>
<evidence type="ECO:0000256" key="11">
    <source>
        <dbReference type="ARBA" id="ARBA00022982"/>
    </source>
</evidence>
<evidence type="ECO:0000256" key="7">
    <source>
        <dbReference type="ARBA" id="ARBA00022516"/>
    </source>
</evidence>
<keyword evidence="5" id="KW-0813">Transport</keyword>
<evidence type="ECO:0000256" key="1">
    <source>
        <dbReference type="ARBA" id="ARBA00003180"/>
    </source>
</evidence>
<sequence length="145" mass="15202">MFARRFAPLAVRAAVASSSRGFTSSAAAAAALRPRLTIAASSPVTVQKSVATVAMRMYSAGGHALTQDEVEKRVLDVLKNFDKVDASKVTISSTFASLGLDSLDAVDIVMAFEDEFGVDIPDADAEKILGPKDAVTYLLAQKGGH</sequence>
<dbReference type="GO" id="GO:0000036">
    <property type="term" value="F:acyl carrier activity"/>
    <property type="evidence" value="ECO:0007669"/>
    <property type="project" value="TreeGrafter"/>
</dbReference>
<keyword evidence="13" id="KW-0496">Mitochondrion</keyword>
<evidence type="ECO:0000256" key="12">
    <source>
        <dbReference type="ARBA" id="ARBA00023098"/>
    </source>
</evidence>
<feature type="domain" description="Carrier" evidence="16">
    <location>
        <begin position="68"/>
        <end position="142"/>
    </location>
</feature>
<evidence type="ECO:0000313" key="17">
    <source>
        <dbReference type="EMBL" id="KJE97965.1"/>
    </source>
</evidence>
<dbReference type="SUPFAM" id="SSF47336">
    <property type="entry name" value="ACP-like"/>
    <property type="match status" value="1"/>
</dbReference>
<dbReference type="InParanoid" id="A0A0D2WXL0"/>
<keyword evidence="14 15" id="KW-0275">Fatty acid biosynthesis</keyword>
<evidence type="ECO:0000256" key="15">
    <source>
        <dbReference type="RuleBase" id="RU000722"/>
    </source>
</evidence>
<dbReference type="Gene3D" id="1.10.1200.10">
    <property type="entry name" value="ACP-like"/>
    <property type="match status" value="1"/>
</dbReference>
<dbReference type="PANTHER" id="PTHR20863">
    <property type="entry name" value="ACYL CARRIER PROTEIN"/>
    <property type="match status" value="1"/>
</dbReference>
<keyword evidence="9" id="KW-0276">Fatty acid metabolism</keyword>
<dbReference type="GO" id="GO:0031177">
    <property type="term" value="F:phosphopantetheine binding"/>
    <property type="evidence" value="ECO:0007669"/>
    <property type="project" value="InterPro"/>
</dbReference>
<dbReference type="PANTHER" id="PTHR20863:SF28">
    <property type="entry name" value="ACYL CARRIER PROTEIN, MITOCHONDRIAL"/>
    <property type="match status" value="1"/>
</dbReference>
<dbReference type="OrthoDB" id="448946at2759"/>
<dbReference type="InterPro" id="IPR003231">
    <property type="entry name" value="ACP"/>
</dbReference>
<dbReference type="InterPro" id="IPR006162">
    <property type="entry name" value="Ppantetheine_attach_site"/>
</dbReference>
<dbReference type="FunCoup" id="A0A0D2WXL0">
    <property type="interactions" value="267"/>
</dbReference>
<dbReference type="STRING" id="595528.A0A0D2WXL0"/>
<evidence type="ECO:0000256" key="14">
    <source>
        <dbReference type="ARBA" id="ARBA00023160"/>
    </source>
</evidence>
<accession>A0A0D2WXL0</accession>
<keyword evidence="10" id="KW-0809">Transit peptide</keyword>
<gene>
    <name evidence="17" type="ORF">CAOG_008030</name>
</gene>
<dbReference type="Proteomes" id="UP000008743">
    <property type="component" value="Unassembled WGS sequence"/>
</dbReference>
<organism evidence="17 18">
    <name type="scientific">Capsaspora owczarzaki (strain ATCC 30864)</name>
    <dbReference type="NCBI Taxonomy" id="595528"/>
    <lineage>
        <taxon>Eukaryota</taxon>
        <taxon>Filasterea</taxon>
        <taxon>Capsaspora</taxon>
    </lineage>
</organism>
<keyword evidence="7 15" id="KW-0444">Lipid biosynthesis</keyword>
<dbReference type="EMBL" id="KE346376">
    <property type="protein sequence ID" value="KJE97965.1"/>
    <property type="molecule type" value="Genomic_DNA"/>
</dbReference>
<protein>
    <recommendedName>
        <fullName evidence="15">Acyl carrier protein</fullName>
    </recommendedName>
</protein>
<dbReference type="PROSITE" id="PS50075">
    <property type="entry name" value="CARRIER"/>
    <property type="match status" value="1"/>
</dbReference>
<evidence type="ECO:0000256" key="5">
    <source>
        <dbReference type="ARBA" id="ARBA00022448"/>
    </source>
</evidence>
<dbReference type="PROSITE" id="PS00012">
    <property type="entry name" value="PHOSPHOPANTETHEINE"/>
    <property type="match status" value="1"/>
</dbReference>
<comment type="function">
    <text evidence="1 15">Carrier of the growing fatty acid chain in fatty acid biosynthesis.</text>
</comment>
<dbReference type="AlphaFoldDB" id="A0A0D2WXL0"/>
<comment type="similarity">
    <text evidence="4">Belongs to the acyl carrier protein (ACP) family.</text>
</comment>
<dbReference type="FunFam" id="1.10.1200.10:FF:000003">
    <property type="entry name" value="Acyl carrier protein"/>
    <property type="match status" value="1"/>
</dbReference>
<dbReference type="InterPro" id="IPR009081">
    <property type="entry name" value="PP-bd_ACP"/>
</dbReference>
<evidence type="ECO:0000256" key="13">
    <source>
        <dbReference type="ARBA" id="ARBA00023128"/>
    </source>
</evidence>
<dbReference type="PhylomeDB" id="A0A0D2WXL0"/>
<dbReference type="HAMAP" id="MF_01217">
    <property type="entry name" value="Acyl_carrier"/>
    <property type="match status" value="1"/>
</dbReference>
<dbReference type="InterPro" id="IPR036736">
    <property type="entry name" value="ACP-like_sf"/>
</dbReference>
<evidence type="ECO:0000256" key="2">
    <source>
        <dbReference type="ARBA" id="ARBA00004173"/>
    </source>
</evidence>
<proteinExistence type="inferred from homology"/>
<keyword evidence="8" id="KW-0597">Phosphoprotein</keyword>
<dbReference type="OMA" id="CKAYDRI"/>
<dbReference type="SMART" id="SM00823">
    <property type="entry name" value="PKS_PP"/>
    <property type="match status" value="1"/>
</dbReference>
<evidence type="ECO:0000256" key="3">
    <source>
        <dbReference type="ARBA" id="ARBA00005194"/>
    </source>
</evidence>
<keyword evidence="12" id="KW-0443">Lipid metabolism</keyword>
<comment type="pathway">
    <text evidence="3">Lipid metabolism; fatty acid biosynthesis.</text>
</comment>
<keyword evidence="11" id="KW-0249">Electron transport</keyword>
<name>A0A0D2WXL0_CAPO3</name>
<evidence type="ECO:0000256" key="6">
    <source>
        <dbReference type="ARBA" id="ARBA00022450"/>
    </source>
</evidence>
<evidence type="ECO:0000313" key="18">
    <source>
        <dbReference type="Proteomes" id="UP000008743"/>
    </source>
</evidence>